<proteinExistence type="predicted"/>
<dbReference type="InterPro" id="IPR000182">
    <property type="entry name" value="GNAT_dom"/>
</dbReference>
<evidence type="ECO:0000313" key="4">
    <source>
        <dbReference type="Proteomes" id="UP000439965"/>
    </source>
</evidence>
<dbReference type="Gene3D" id="3.40.630.30">
    <property type="match status" value="1"/>
</dbReference>
<dbReference type="Proteomes" id="UP000439965">
    <property type="component" value="Unassembled WGS sequence"/>
</dbReference>
<keyword evidence="3" id="KW-0808">Transferase</keyword>
<comment type="caution">
    <text evidence="3">The sequence shown here is derived from an EMBL/GenBank/DDBJ whole genome shotgun (WGS) entry which is preliminary data.</text>
</comment>
<dbReference type="SUPFAM" id="SSF55729">
    <property type="entry name" value="Acyl-CoA N-acyltransferases (Nat)"/>
    <property type="match status" value="1"/>
</dbReference>
<dbReference type="EMBL" id="JARPZN010000001">
    <property type="protein sequence ID" value="MDT2689201.1"/>
    <property type="molecule type" value="Genomic_DNA"/>
</dbReference>
<protein>
    <submittedName>
        <fullName evidence="2 3">N-acetyltransferase</fullName>
    </submittedName>
</protein>
<evidence type="ECO:0000259" key="1">
    <source>
        <dbReference type="PROSITE" id="PS51186"/>
    </source>
</evidence>
<dbReference type="InterPro" id="IPR016181">
    <property type="entry name" value="Acyl_CoA_acyltransferase"/>
</dbReference>
<accession>A0A6I4XCU7</accession>
<reference evidence="3 4" key="1">
    <citation type="submission" date="2019-04" db="EMBL/GenBank/DDBJ databases">
        <title>Step-wise assembly of the neonatal virome modulated by breast feeding.</title>
        <authorList>
            <person name="Liang G."/>
            <person name="Bushman F."/>
        </authorList>
    </citation>
    <scope>NUCLEOTIDE SEQUENCE [LARGE SCALE GENOMIC DNA]</scope>
    <source>
        <strain evidence="3 4">E3404</strain>
    </source>
</reference>
<dbReference type="RefSeq" id="WP_144335817.1">
    <property type="nucleotide sequence ID" value="NZ_CABEIK010000001.1"/>
</dbReference>
<evidence type="ECO:0000313" key="3">
    <source>
        <dbReference type="EMBL" id="MXS25924.1"/>
    </source>
</evidence>
<name>A0A6I4XCU7_ENTGA</name>
<dbReference type="Proteomes" id="UP001183682">
    <property type="component" value="Unassembled WGS sequence"/>
</dbReference>
<gene>
    <name evidence="3" type="ORF">GTI89_07625</name>
    <name evidence="2" type="ORF">P7E30_03130</name>
</gene>
<reference evidence="2" key="2">
    <citation type="submission" date="2023-03" db="EMBL/GenBank/DDBJ databases">
        <authorList>
            <person name="Shen W."/>
            <person name="Cai J."/>
        </authorList>
    </citation>
    <scope>NUCLEOTIDE SEQUENCE</scope>
    <source>
        <strain evidence="2">K69-2</strain>
    </source>
</reference>
<evidence type="ECO:0000313" key="2">
    <source>
        <dbReference type="EMBL" id="MDT2689201.1"/>
    </source>
</evidence>
<sequence length="166" mass="18929">MDKLIYACHEELDEIWQLFVDAKKNMETQGICQWTSSYPDKEIVKTDICKKQLLIHKNESGEIVSAGTLSPEFLAQEESHGYNEHTKCIQRLVTKASELGNGLGSAWLKTCLRDFCKAGDAIYSLTNHTNKPMQHLFEKTGFSLIETTSVTGREAFGPFYIYKRNR</sequence>
<feature type="domain" description="N-acetyltransferase" evidence="1">
    <location>
        <begin position="3"/>
        <end position="166"/>
    </location>
</feature>
<dbReference type="AlphaFoldDB" id="A0A6I4XCU7"/>
<dbReference type="EMBL" id="WVTI01000005">
    <property type="protein sequence ID" value="MXS25924.1"/>
    <property type="molecule type" value="Genomic_DNA"/>
</dbReference>
<dbReference type="Pfam" id="PF00583">
    <property type="entry name" value="Acetyltransf_1"/>
    <property type="match status" value="1"/>
</dbReference>
<dbReference type="PROSITE" id="PS51186">
    <property type="entry name" value="GNAT"/>
    <property type="match status" value="1"/>
</dbReference>
<dbReference type="GO" id="GO:0016747">
    <property type="term" value="F:acyltransferase activity, transferring groups other than amino-acyl groups"/>
    <property type="evidence" value="ECO:0007669"/>
    <property type="project" value="InterPro"/>
</dbReference>
<organism evidence="3 4">
    <name type="scientific">Enterococcus gallinarum</name>
    <dbReference type="NCBI Taxonomy" id="1353"/>
    <lineage>
        <taxon>Bacteria</taxon>
        <taxon>Bacillati</taxon>
        <taxon>Bacillota</taxon>
        <taxon>Bacilli</taxon>
        <taxon>Lactobacillales</taxon>
        <taxon>Enterococcaceae</taxon>
        <taxon>Enterococcus</taxon>
    </lineage>
</organism>